<dbReference type="RefSeq" id="XP_009550363.1">
    <property type="nucleotide sequence ID" value="XM_009552068.1"/>
</dbReference>
<dbReference type="Proteomes" id="UP000030671">
    <property type="component" value="Unassembled WGS sequence"/>
</dbReference>
<dbReference type="GO" id="GO:0033615">
    <property type="term" value="P:mitochondrial proton-transporting ATP synthase complex assembly"/>
    <property type="evidence" value="ECO:0007669"/>
    <property type="project" value="TreeGrafter"/>
</dbReference>
<dbReference type="HOGENOM" id="CLU_054226_0_0_1"/>
<sequence>MLLVGRTRLLTFKTSSRQAQVVCHACRARALHDSRSAVDYTSKYADKLQRRAQKEGASLEELRARVKEQQKAQAKERLAAAALAKAHPAQASSSTPSSSPSKEKLPGASVRKDSSPVKPLSSILNLQRILETPHTSQQVSALWTTYHASRSGGTGRGFLCASIPVDIYTKLLPVAQTYPMFVVPVPRASDKEEEKGYEFYIMQWGMHDAPHPPSPEHFSFPPKPQSSTPGPSPNPRTATVLFTPLMEYKLRETFATPYLVLTFYTDLAHSHGVVLLRGEITPAVAKAASLPSANAIQHSGEFLLNQQDAQLLAIGVQKFYLWNDGEGNNERVELLRAFHERPDDFKWEELLKHAEIIA</sequence>
<reference evidence="7 8" key="1">
    <citation type="journal article" date="2012" name="New Phytol.">
        <title>Insight into trade-off between wood decay and parasitism from the genome of a fungal forest pathogen.</title>
        <authorList>
            <person name="Olson A."/>
            <person name="Aerts A."/>
            <person name="Asiegbu F."/>
            <person name="Belbahri L."/>
            <person name="Bouzid O."/>
            <person name="Broberg A."/>
            <person name="Canback B."/>
            <person name="Coutinho P.M."/>
            <person name="Cullen D."/>
            <person name="Dalman K."/>
            <person name="Deflorio G."/>
            <person name="van Diepen L.T."/>
            <person name="Dunand C."/>
            <person name="Duplessis S."/>
            <person name="Durling M."/>
            <person name="Gonthier P."/>
            <person name="Grimwood J."/>
            <person name="Fossdal C.G."/>
            <person name="Hansson D."/>
            <person name="Henrissat B."/>
            <person name="Hietala A."/>
            <person name="Himmelstrand K."/>
            <person name="Hoffmeister D."/>
            <person name="Hogberg N."/>
            <person name="James T.Y."/>
            <person name="Karlsson M."/>
            <person name="Kohler A."/>
            <person name="Kues U."/>
            <person name="Lee Y.H."/>
            <person name="Lin Y.C."/>
            <person name="Lind M."/>
            <person name="Lindquist E."/>
            <person name="Lombard V."/>
            <person name="Lucas S."/>
            <person name="Lunden K."/>
            <person name="Morin E."/>
            <person name="Murat C."/>
            <person name="Park J."/>
            <person name="Raffaello T."/>
            <person name="Rouze P."/>
            <person name="Salamov A."/>
            <person name="Schmutz J."/>
            <person name="Solheim H."/>
            <person name="Stahlberg J."/>
            <person name="Velez H."/>
            <person name="de Vries R.P."/>
            <person name="Wiebenga A."/>
            <person name="Woodward S."/>
            <person name="Yakovlev I."/>
            <person name="Garbelotto M."/>
            <person name="Martin F."/>
            <person name="Grigoriev I.V."/>
            <person name="Stenlid J."/>
        </authorList>
    </citation>
    <scope>NUCLEOTIDE SEQUENCE [LARGE SCALE GENOMIC DNA]</scope>
    <source>
        <strain evidence="7 8">TC 32-1</strain>
    </source>
</reference>
<comment type="subcellular location">
    <subcellularLocation>
        <location evidence="1">Mitochondrion</location>
    </subcellularLocation>
</comment>
<feature type="region of interest" description="Disordered" evidence="6">
    <location>
        <begin position="212"/>
        <end position="236"/>
    </location>
</feature>
<comment type="similarity">
    <text evidence="2">Belongs to the ATP11 family.</text>
</comment>
<name>W4JXT8_HETIT</name>
<evidence type="ECO:0000256" key="2">
    <source>
        <dbReference type="ARBA" id="ARBA00009116"/>
    </source>
</evidence>
<feature type="compositionally biased region" description="Basic and acidic residues" evidence="6">
    <location>
        <begin position="101"/>
        <end position="115"/>
    </location>
</feature>
<dbReference type="PANTHER" id="PTHR13126:SF0">
    <property type="entry name" value="ATP SYNTHASE MITOCHONDRIAL F1 COMPLEX ASSEMBLY FACTOR 1"/>
    <property type="match status" value="1"/>
</dbReference>
<dbReference type="EMBL" id="KI925462">
    <property type="protein sequence ID" value="ETW78387.1"/>
    <property type="molecule type" value="Genomic_DNA"/>
</dbReference>
<accession>W4JXT8</accession>
<evidence type="ECO:0000313" key="8">
    <source>
        <dbReference type="Proteomes" id="UP000030671"/>
    </source>
</evidence>
<evidence type="ECO:0008006" key="9">
    <source>
        <dbReference type="Google" id="ProtNLM"/>
    </source>
</evidence>
<proteinExistence type="inferred from homology"/>
<evidence type="ECO:0000256" key="6">
    <source>
        <dbReference type="SAM" id="MobiDB-lite"/>
    </source>
</evidence>
<dbReference type="GO" id="GO:0005739">
    <property type="term" value="C:mitochondrion"/>
    <property type="evidence" value="ECO:0007669"/>
    <property type="project" value="UniProtKB-SubCell"/>
</dbReference>
<dbReference type="InterPro" id="IPR010591">
    <property type="entry name" value="ATP11"/>
</dbReference>
<dbReference type="eggNOG" id="KOG3281">
    <property type="taxonomic scope" value="Eukaryota"/>
</dbReference>
<dbReference type="STRING" id="747525.W4JXT8"/>
<dbReference type="Pfam" id="PF06644">
    <property type="entry name" value="ATP11"/>
    <property type="match status" value="1"/>
</dbReference>
<gene>
    <name evidence="7" type="ORF">HETIRDRAFT_325135</name>
</gene>
<dbReference type="PANTHER" id="PTHR13126">
    <property type="entry name" value="CHAPERONE ATP11"/>
    <property type="match status" value="1"/>
</dbReference>
<evidence type="ECO:0000313" key="7">
    <source>
        <dbReference type="EMBL" id="ETW78387.1"/>
    </source>
</evidence>
<dbReference type="GeneID" id="20671115"/>
<dbReference type="KEGG" id="hir:HETIRDRAFT_325135"/>
<dbReference type="InParanoid" id="W4JXT8"/>
<organism evidence="7 8">
    <name type="scientific">Heterobasidion irregulare (strain TC 32-1)</name>
    <dbReference type="NCBI Taxonomy" id="747525"/>
    <lineage>
        <taxon>Eukaryota</taxon>
        <taxon>Fungi</taxon>
        <taxon>Dikarya</taxon>
        <taxon>Basidiomycota</taxon>
        <taxon>Agaricomycotina</taxon>
        <taxon>Agaricomycetes</taxon>
        <taxon>Russulales</taxon>
        <taxon>Bondarzewiaceae</taxon>
        <taxon>Heterobasidion</taxon>
        <taxon>Heterobasidion annosum species complex</taxon>
    </lineage>
</organism>
<evidence type="ECO:0000256" key="5">
    <source>
        <dbReference type="SAM" id="Coils"/>
    </source>
</evidence>
<evidence type="ECO:0000256" key="4">
    <source>
        <dbReference type="ARBA" id="ARBA00023128"/>
    </source>
</evidence>
<keyword evidence="5" id="KW-0175">Coiled coil</keyword>
<keyword evidence="4" id="KW-0496">Mitochondrion</keyword>
<dbReference type="OrthoDB" id="16535at2759"/>
<keyword evidence="3" id="KW-0809">Transit peptide</keyword>
<dbReference type="FunCoup" id="W4JXT8">
    <property type="interactions" value="233"/>
</dbReference>
<evidence type="ECO:0000256" key="1">
    <source>
        <dbReference type="ARBA" id="ARBA00004173"/>
    </source>
</evidence>
<keyword evidence="8" id="KW-1185">Reference proteome</keyword>
<feature type="compositionally biased region" description="Low complexity" evidence="6">
    <location>
        <begin position="79"/>
        <end position="100"/>
    </location>
</feature>
<feature type="region of interest" description="Disordered" evidence="6">
    <location>
        <begin position="79"/>
        <end position="117"/>
    </location>
</feature>
<dbReference type="AlphaFoldDB" id="W4JXT8"/>
<protein>
    <recommendedName>
        <fullName evidence="9">ATP11-domain-containing protein</fullName>
    </recommendedName>
</protein>
<evidence type="ECO:0000256" key="3">
    <source>
        <dbReference type="ARBA" id="ARBA00022946"/>
    </source>
</evidence>
<feature type="coiled-coil region" evidence="5">
    <location>
        <begin position="45"/>
        <end position="79"/>
    </location>
</feature>